<protein>
    <recommendedName>
        <fullName evidence="1">Cupin type-1 domain-containing protein</fullName>
    </recommendedName>
</protein>
<dbReference type="InterPro" id="IPR011051">
    <property type="entry name" value="RmlC_Cupin_sf"/>
</dbReference>
<evidence type="ECO:0000313" key="3">
    <source>
        <dbReference type="Proteomes" id="UP001310594"/>
    </source>
</evidence>
<dbReference type="EMBL" id="JAVRQU010000020">
    <property type="protein sequence ID" value="KAK5691911.1"/>
    <property type="molecule type" value="Genomic_DNA"/>
</dbReference>
<reference evidence="2" key="1">
    <citation type="submission" date="2023-08" db="EMBL/GenBank/DDBJ databases">
        <title>Black Yeasts Isolated from many extreme environments.</title>
        <authorList>
            <person name="Coleine C."/>
            <person name="Stajich J.E."/>
            <person name="Selbmann L."/>
        </authorList>
    </citation>
    <scope>NUCLEOTIDE SEQUENCE</scope>
    <source>
        <strain evidence="2">CCFEE 5810</strain>
    </source>
</reference>
<dbReference type="Proteomes" id="UP001310594">
    <property type="component" value="Unassembled WGS sequence"/>
</dbReference>
<comment type="caution">
    <text evidence="2">The sequence shown here is derived from an EMBL/GenBank/DDBJ whole genome shotgun (WGS) entry which is preliminary data.</text>
</comment>
<dbReference type="InterPro" id="IPR014710">
    <property type="entry name" value="RmlC-like_jellyroll"/>
</dbReference>
<dbReference type="AlphaFoldDB" id="A0AAN7VZ98"/>
<dbReference type="InterPro" id="IPR006045">
    <property type="entry name" value="Cupin_1"/>
</dbReference>
<evidence type="ECO:0000313" key="2">
    <source>
        <dbReference type="EMBL" id="KAK5691911.1"/>
    </source>
</evidence>
<name>A0AAN7VZ98_9PEZI</name>
<organism evidence="2 3">
    <name type="scientific">Elasticomyces elasticus</name>
    <dbReference type="NCBI Taxonomy" id="574655"/>
    <lineage>
        <taxon>Eukaryota</taxon>
        <taxon>Fungi</taxon>
        <taxon>Dikarya</taxon>
        <taxon>Ascomycota</taxon>
        <taxon>Pezizomycotina</taxon>
        <taxon>Dothideomycetes</taxon>
        <taxon>Dothideomycetidae</taxon>
        <taxon>Mycosphaerellales</taxon>
        <taxon>Teratosphaeriaceae</taxon>
        <taxon>Elasticomyces</taxon>
    </lineage>
</organism>
<feature type="domain" description="Cupin type-1" evidence="1">
    <location>
        <begin position="44"/>
        <end position="123"/>
    </location>
</feature>
<dbReference type="Gene3D" id="2.60.120.10">
    <property type="entry name" value="Jelly Rolls"/>
    <property type="match status" value="1"/>
</dbReference>
<sequence length="137" mass="15340">MHTAINLQERTANVQGFWNPEHLLTLDNSHSLKIANIKDGFIWHSHPNTDEMFYCVSGGPLRMELCTTASSPEEAEKLGHDEVVVLNVGDVFVVPRGMQHRPVAERETGILMIEKVGTVNTGDREGDERTVYVQEKA</sequence>
<accession>A0AAN7VZ98</accession>
<dbReference type="Pfam" id="PF00190">
    <property type="entry name" value="Cupin_1"/>
    <property type="match status" value="1"/>
</dbReference>
<proteinExistence type="predicted"/>
<evidence type="ECO:0000259" key="1">
    <source>
        <dbReference type="Pfam" id="PF00190"/>
    </source>
</evidence>
<gene>
    <name evidence="2" type="ORF">LTR97_011082</name>
</gene>
<dbReference type="SUPFAM" id="SSF51182">
    <property type="entry name" value="RmlC-like cupins"/>
    <property type="match status" value="1"/>
</dbReference>